<dbReference type="Proteomes" id="UP000077755">
    <property type="component" value="Chromosome 3"/>
</dbReference>
<proteinExistence type="predicted"/>
<name>A0AAF1ATT9_DAUCS</name>
<evidence type="ECO:0000313" key="2">
    <source>
        <dbReference type="Proteomes" id="UP000077755"/>
    </source>
</evidence>
<gene>
    <name evidence="1" type="ORF">DCAR_0311374</name>
</gene>
<reference evidence="1" key="1">
    <citation type="journal article" date="2016" name="Nat. Genet.">
        <title>A high-quality carrot genome assembly provides new insights into carotenoid accumulation and asterid genome evolution.</title>
        <authorList>
            <person name="Iorizzo M."/>
            <person name="Ellison S."/>
            <person name="Senalik D."/>
            <person name="Zeng P."/>
            <person name="Satapoomin P."/>
            <person name="Huang J."/>
            <person name="Bowman M."/>
            <person name="Iovene M."/>
            <person name="Sanseverino W."/>
            <person name="Cavagnaro P."/>
            <person name="Yildiz M."/>
            <person name="Macko-Podgorni A."/>
            <person name="Moranska E."/>
            <person name="Grzebelus E."/>
            <person name="Grzebelus D."/>
            <person name="Ashrafi H."/>
            <person name="Zheng Z."/>
            <person name="Cheng S."/>
            <person name="Spooner D."/>
            <person name="Van Deynze A."/>
            <person name="Simon P."/>
        </authorList>
    </citation>
    <scope>NUCLEOTIDE SEQUENCE</scope>
    <source>
        <tissue evidence="1">Leaf</tissue>
    </source>
</reference>
<dbReference type="EMBL" id="CP093345">
    <property type="protein sequence ID" value="WOG92115.1"/>
    <property type="molecule type" value="Genomic_DNA"/>
</dbReference>
<dbReference type="GO" id="GO:0003676">
    <property type="term" value="F:nucleic acid binding"/>
    <property type="evidence" value="ECO:0007669"/>
    <property type="project" value="InterPro"/>
</dbReference>
<evidence type="ECO:0008006" key="3">
    <source>
        <dbReference type="Google" id="ProtNLM"/>
    </source>
</evidence>
<keyword evidence="2" id="KW-1185">Reference proteome</keyword>
<dbReference type="InterPro" id="IPR036875">
    <property type="entry name" value="Znf_CCHC_sf"/>
</dbReference>
<dbReference type="SUPFAM" id="SSF57756">
    <property type="entry name" value="Retrovirus zinc finger-like domains"/>
    <property type="match status" value="1"/>
</dbReference>
<dbReference type="GO" id="GO:0008270">
    <property type="term" value="F:zinc ion binding"/>
    <property type="evidence" value="ECO:0007669"/>
    <property type="project" value="InterPro"/>
</dbReference>
<protein>
    <recommendedName>
        <fullName evidence="3">CCHC-type domain-containing protein</fullName>
    </recommendedName>
</protein>
<sequence length="100" mass="11808">MSGLDVYDYCSTYYRKETMISAYKENVYPVGSKENWEVPDSVKALIVYPPEGRIRVGRPKKNRCKPHWERNAITFKPIKCNKCHQTGHNRRTCRNPMKNK</sequence>
<organism evidence="1 2">
    <name type="scientific">Daucus carota subsp. sativus</name>
    <name type="common">Carrot</name>
    <dbReference type="NCBI Taxonomy" id="79200"/>
    <lineage>
        <taxon>Eukaryota</taxon>
        <taxon>Viridiplantae</taxon>
        <taxon>Streptophyta</taxon>
        <taxon>Embryophyta</taxon>
        <taxon>Tracheophyta</taxon>
        <taxon>Spermatophyta</taxon>
        <taxon>Magnoliopsida</taxon>
        <taxon>eudicotyledons</taxon>
        <taxon>Gunneridae</taxon>
        <taxon>Pentapetalae</taxon>
        <taxon>asterids</taxon>
        <taxon>campanulids</taxon>
        <taxon>Apiales</taxon>
        <taxon>Apiaceae</taxon>
        <taxon>Apioideae</taxon>
        <taxon>Scandiceae</taxon>
        <taxon>Daucinae</taxon>
        <taxon>Daucus</taxon>
        <taxon>Daucus sect. Daucus</taxon>
    </lineage>
</organism>
<dbReference type="AlphaFoldDB" id="A0AAF1ATT9"/>
<accession>A0AAF1ATT9</accession>
<evidence type="ECO:0000313" key="1">
    <source>
        <dbReference type="EMBL" id="WOG92115.1"/>
    </source>
</evidence>
<reference evidence="1" key="2">
    <citation type="submission" date="2022-03" db="EMBL/GenBank/DDBJ databases">
        <title>Draft title - Genomic analysis of global carrot germplasm unveils the trajectory of domestication and the origin of high carotenoid orange carrot.</title>
        <authorList>
            <person name="Iorizzo M."/>
            <person name="Ellison S."/>
            <person name="Senalik D."/>
            <person name="Macko-Podgorni A."/>
            <person name="Grzebelus D."/>
            <person name="Bostan H."/>
            <person name="Rolling W."/>
            <person name="Curaba J."/>
            <person name="Simon P."/>
        </authorList>
    </citation>
    <scope>NUCLEOTIDE SEQUENCE</scope>
    <source>
        <tissue evidence="1">Leaf</tissue>
    </source>
</reference>